<feature type="region of interest" description="Disordered" evidence="3">
    <location>
        <begin position="1"/>
        <end position="34"/>
    </location>
</feature>
<dbReference type="PANTHER" id="PTHR13299:SF0">
    <property type="entry name" value="PEROXISOMAL MEMBRANE PROTEIN PEX16"/>
    <property type="match status" value="1"/>
</dbReference>
<evidence type="ECO:0000256" key="3">
    <source>
        <dbReference type="SAM" id="MobiDB-lite"/>
    </source>
</evidence>
<reference evidence="4" key="1">
    <citation type="submission" date="2020-01" db="EMBL/GenBank/DDBJ databases">
        <title>Development of genomics and gene disruption for Polysphondylium violaceum indicates a role for the polyketide synthase stlB in stalk morphogenesis.</title>
        <authorList>
            <person name="Narita B."/>
            <person name="Kawabe Y."/>
            <person name="Kin K."/>
            <person name="Saito T."/>
            <person name="Gibbs R."/>
            <person name="Kuspa A."/>
            <person name="Muzny D."/>
            <person name="Queller D."/>
            <person name="Richards S."/>
            <person name="Strassman J."/>
            <person name="Sucgang R."/>
            <person name="Worley K."/>
            <person name="Schaap P."/>
        </authorList>
    </citation>
    <scope>NUCLEOTIDE SEQUENCE</scope>
    <source>
        <strain evidence="4">QSvi11</strain>
    </source>
</reference>
<dbReference type="OrthoDB" id="2021143at2759"/>
<dbReference type="InterPro" id="IPR013919">
    <property type="entry name" value="Pex16"/>
</dbReference>
<keyword evidence="2" id="KW-0576">Peroxisome</keyword>
<evidence type="ECO:0000256" key="2">
    <source>
        <dbReference type="RuleBase" id="RU365003"/>
    </source>
</evidence>
<comment type="caution">
    <text evidence="4">The sequence shown here is derived from an EMBL/GenBank/DDBJ whole genome shotgun (WGS) entry which is preliminary data.</text>
</comment>
<organism evidence="4 5">
    <name type="scientific">Polysphondylium violaceum</name>
    <dbReference type="NCBI Taxonomy" id="133409"/>
    <lineage>
        <taxon>Eukaryota</taxon>
        <taxon>Amoebozoa</taxon>
        <taxon>Evosea</taxon>
        <taxon>Eumycetozoa</taxon>
        <taxon>Dictyostelia</taxon>
        <taxon>Dictyosteliales</taxon>
        <taxon>Dictyosteliaceae</taxon>
        <taxon>Polysphondylium</taxon>
    </lineage>
</organism>
<dbReference type="Proteomes" id="UP000695562">
    <property type="component" value="Unassembled WGS sequence"/>
</dbReference>
<feature type="compositionally biased region" description="Low complexity" evidence="3">
    <location>
        <begin position="19"/>
        <end position="34"/>
    </location>
</feature>
<feature type="compositionally biased region" description="Low complexity" evidence="3">
    <location>
        <begin position="196"/>
        <end position="205"/>
    </location>
</feature>
<comment type="similarity">
    <text evidence="1 2">Belongs to the peroxin-16 family.</text>
</comment>
<dbReference type="AlphaFoldDB" id="A0A8J4PTY9"/>
<keyword evidence="2" id="KW-0962">Peroxisome biogenesis</keyword>
<proteinExistence type="inferred from homology"/>
<accession>A0A8J4PTY9</accession>
<keyword evidence="5" id="KW-1185">Reference proteome</keyword>
<dbReference type="GO" id="GO:0007031">
    <property type="term" value="P:peroxisome organization"/>
    <property type="evidence" value="ECO:0007669"/>
    <property type="project" value="UniProtKB-KW"/>
</dbReference>
<evidence type="ECO:0000313" key="4">
    <source>
        <dbReference type="EMBL" id="KAF2073838.1"/>
    </source>
</evidence>
<protein>
    <recommendedName>
        <fullName evidence="2">Peroxisomal membrane protein PEX16</fullName>
    </recommendedName>
</protein>
<evidence type="ECO:0000256" key="1">
    <source>
        <dbReference type="ARBA" id="ARBA00009505"/>
    </source>
</evidence>
<sequence length="400" mass="45760">MDSSSSSTPAEETTHGHFSSSSNSSTPTNSNNSNNSLKTEITHFLIENGDHFGILNSLIMFLPGRYNDSELLSESLYSITNMFQLYIDYITSHLMLSNNVSKTSNQDIIPPPYYISTLKWINIIQNVELFFEVLVSKKGSSKKIKKTVVFLIECLKAMLRLHLLIKTNGNMLVHHSFHVPSKDAKSLIDRIKKKSLSSPSNNNRSVTVTASPVGNVIPGKRKTLYDQMVEDDNKKQDQDKKTLDNNLNKQMSASSEDSTLIPLLPPCSPKDQSTKVIGELLFIFRPVIYWVTYSICGKRSWKPWFISLIIEIVSKSFSEYGLYNLNIPLSKSESSELARRRKKFLYYLIRSPFYDKFVGDGIVFKILNFFKRIPILKILVDILFNYIQVYRTRYFYTAAS</sequence>
<dbReference type="Pfam" id="PF08610">
    <property type="entry name" value="Pex16"/>
    <property type="match status" value="1"/>
</dbReference>
<gene>
    <name evidence="4" type="ORF">CYY_004865</name>
</gene>
<name>A0A8J4PTY9_9MYCE</name>
<dbReference type="EMBL" id="AJWJ01000180">
    <property type="protein sequence ID" value="KAF2073838.1"/>
    <property type="molecule type" value="Genomic_DNA"/>
</dbReference>
<comment type="subcellular location">
    <subcellularLocation>
        <location evidence="2">Peroxisome membrane</location>
    </subcellularLocation>
</comment>
<feature type="region of interest" description="Disordered" evidence="3">
    <location>
        <begin position="195"/>
        <end position="214"/>
    </location>
</feature>
<dbReference type="PANTHER" id="PTHR13299">
    <property type="entry name" value="PEROXISOMAL MEMBRANE PROTEIN PEX16"/>
    <property type="match status" value="1"/>
</dbReference>
<dbReference type="GO" id="GO:0005778">
    <property type="term" value="C:peroxisomal membrane"/>
    <property type="evidence" value="ECO:0007669"/>
    <property type="project" value="UniProtKB-SubCell"/>
</dbReference>
<evidence type="ECO:0000313" key="5">
    <source>
        <dbReference type="Proteomes" id="UP000695562"/>
    </source>
</evidence>